<name>A0AAD6YE61_9AGAR</name>
<sequence>WRVWIYREFKVKSSKPPRTANFPLDQPLRIFQLPEGEDKWKKHGERFLQHCVDEVNADSHPEEKKLEYSFTAPDEDQDWKLVNPFGMYATYIHINDWNRWMRHLDTFDDQRKQEGPSVRPFVAPIGQTGKMEEAMTKIAQEANQVQNHEVDANDDQHGVGKVTLEDIGVDPKKAKRAKATKVLSRRARDLGVAEGLISYDDKGVTMFVALAAEKIKNARGMRDTEESQSQVMGGITAPTIADSLGWSKKMHAFWLAVFQWLHLSGFAFGGFGLPGQKEGYSSSQMPFNLVFGTSESNSLMTRYENAWQDVLEKEQELSIRWTDLTRIYTKKVIKQPQDAGLDIRTNAGDVPIEFDHYDSATDRYTTRRFCLFPHDSKAKHFDQIPGVAAETMRAHLEEYHFLAYSIEYTLWMTTKASYLFNDLPAVKTTVHFFPFTRPLLHKAECDLDRVVIRNLYEQALAGLEDYEDALVDEYGMRNVKPKGRKPKASKGRSKKASQSAKK</sequence>
<dbReference type="EMBL" id="JARJCW010000019">
    <property type="protein sequence ID" value="KAJ7214543.1"/>
    <property type="molecule type" value="Genomic_DNA"/>
</dbReference>
<evidence type="ECO:0000313" key="2">
    <source>
        <dbReference type="EMBL" id="KAJ7214543.1"/>
    </source>
</evidence>
<accession>A0AAD6YE61</accession>
<gene>
    <name evidence="2" type="ORF">GGX14DRAFT_331764</name>
</gene>
<dbReference type="Proteomes" id="UP001219525">
    <property type="component" value="Unassembled WGS sequence"/>
</dbReference>
<feature type="non-terminal residue" evidence="2">
    <location>
        <position position="502"/>
    </location>
</feature>
<comment type="caution">
    <text evidence="2">The sequence shown here is derived from an EMBL/GenBank/DDBJ whole genome shotgun (WGS) entry which is preliminary data.</text>
</comment>
<dbReference type="AlphaFoldDB" id="A0AAD6YE61"/>
<feature type="compositionally biased region" description="Basic residues" evidence="1">
    <location>
        <begin position="479"/>
        <end position="502"/>
    </location>
</feature>
<reference evidence="2" key="1">
    <citation type="submission" date="2023-03" db="EMBL/GenBank/DDBJ databases">
        <title>Massive genome expansion in bonnet fungi (Mycena s.s.) driven by repeated elements and novel gene families across ecological guilds.</title>
        <authorList>
            <consortium name="Lawrence Berkeley National Laboratory"/>
            <person name="Harder C.B."/>
            <person name="Miyauchi S."/>
            <person name="Viragh M."/>
            <person name="Kuo A."/>
            <person name="Thoen E."/>
            <person name="Andreopoulos B."/>
            <person name="Lu D."/>
            <person name="Skrede I."/>
            <person name="Drula E."/>
            <person name="Henrissat B."/>
            <person name="Morin E."/>
            <person name="Kohler A."/>
            <person name="Barry K."/>
            <person name="LaButti K."/>
            <person name="Morin E."/>
            <person name="Salamov A."/>
            <person name="Lipzen A."/>
            <person name="Mereny Z."/>
            <person name="Hegedus B."/>
            <person name="Baldrian P."/>
            <person name="Stursova M."/>
            <person name="Weitz H."/>
            <person name="Taylor A."/>
            <person name="Grigoriev I.V."/>
            <person name="Nagy L.G."/>
            <person name="Martin F."/>
            <person name="Kauserud H."/>
        </authorList>
    </citation>
    <scope>NUCLEOTIDE SEQUENCE</scope>
    <source>
        <strain evidence="2">9144</strain>
    </source>
</reference>
<feature type="region of interest" description="Disordered" evidence="1">
    <location>
        <begin position="477"/>
        <end position="502"/>
    </location>
</feature>
<protein>
    <submittedName>
        <fullName evidence="2">Uncharacterized protein</fullName>
    </submittedName>
</protein>
<feature type="non-terminal residue" evidence="2">
    <location>
        <position position="1"/>
    </location>
</feature>
<keyword evidence="3" id="KW-1185">Reference proteome</keyword>
<organism evidence="2 3">
    <name type="scientific">Mycena pura</name>
    <dbReference type="NCBI Taxonomy" id="153505"/>
    <lineage>
        <taxon>Eukaryota</taxon>
        <taxon>Fungi</taxon>
        <taxon>Dikarya</taxon>
        <taxon>Basidiomycota</taxon>
        <taxon>Agaricomycotina</taxon>
        <taxon>Agaricomycetes</taxon>
        <taxon>Agaricomycetidae</taxon>
        <taxon>Agaricales</taxon>
        <taxon>Marasmiineae</taxon>
        <taxon>Mycenaceae</taxon>
        <taxon>Mycena</taxon>
    </lineage>
</organism>
<proteinExistence type="predicted"/>
<evidence type="ECO:0000256" key="1">
    <source>
        <dbReference type="SAM" id="MobiDB-lite"/>
    </source>
</evidence>
<evidence type="ECO:0000313" key="3">
    <source>
        <dbReference type="Proteomes" id="UP001219525"/>
    </source>
</evidence>